<dbReference type="Proteomes" id="UP000593560">
    <property type="component" value="Unassembled WGS sequence"/>
</dbReference>
<keyword evidence="3" id="KW-1185">Reference proteome</keyword>
<accession>A0A7J9IEN3</accession>
<evidence type="ECO:0000313" key="3">
    <source>
        <dbReference type="Proteomes" id="UP000593560"/>
    </source>
</evidence>
<name>A0A7J9IEN3_9ROSI</name>
<reference evidence="2 3" key="1">
    <citation type="journal article" date="2019" name="Genome Biol. Evol.">
        <title>Insights into the evolution of the New World diploid cottons (Gossypium, subgenus Houzingenia) based on genome sequencing.</title>
        <authorList>
            <person name="Grover C.E."/>
            <person name="Arick M.A. 2nd"/>
            <person name="Thrash A."/>
            <person name="Conover J.L."/>
            <person name="Sanders W.S."/>
            <person name="Peterson D.G."/>
            <person name="Frelichowski J.E."/>
            <person name="Scheffler J.A."/>
            <person name="Scheffler B.E."/>
            <person name="Wendel J.F."/>
        </authorList>
    </citation>
    <scope>NUCLEOTIDE SEQUENCE [LARGE SCALE GENOMIC DNA]</scope>
    <source>
        <strain evidence="2">0</strain>
        <tissue evidence="2">Leaf</tissue>
    </source>
</reference>
<dbReference type="EMBL" id="JABFAD010334149">
    <property type="protein sequence ID" value="MBA0820313.1"/>
    <property type="molecule type" value="Genomic_DNA"/>
</dbReference>
<feature type="non-terminal residue" evidence="2">
    <location>
        <position position="1"/>
    </location>
</feature>
<organism evidence="2 3">
    <name type="scientific">Gossypium harknessii</name>
    <dbReference type="NCBI Taxonomy" id="34285"/>
    <lineage>
        <taxon>Eukaryota</taxon>
        <taxon>Viridiplantae</taxon>
        <taxon>Streptophyta</taxon>
        <taxon>Embryophyta</taxon>
        <taxon>Tracheophyta</taxon>
        <taxon>Spermatophyta</taxon>
        <taxon>Magnoliopsida</taxon>
        <taxon>eudicotyledons</taxon>
        <taxon>Gunneridae</taxon>
        <taxon>Pentapetalae</taxon>
        <taxon>rosids</taxon>
        <taxon>malvids</taxon>
        <taxon>Malvales</taxon>
        <taxon>Malvaceae</taxon>
        <taxon>Malvoideae</taxon>
        <taxon>Gossypium</taxon>
    </lineage>
</organism>
<evidence type="ECO:0000313" key="2">
    <source>
        <dbReference type="EMBL" id="MBA0820313.1"/>
    </source>
</evidence>
<feature type="coiled-coil region" evidence="1">
    <location>
        <begin position="3"/>
        <end position="30"/>
    </location>
</feature>
<comment type="caution">
    <text evidence="2">The sequence shown here is derived from an EMBL/GenBank/DDBJ whole genome shotgun (WGS) entry which is preliminary data.</text>
</comment>
<proteinExistence type="predicted"/>
<dbReference type="AlphaFoldDB" id="A0A7J9IEN3"/>
<evidence type="ECO:0000256" key="1">
    <source>
        <dbReference type="SAM" id="Coils"/>
    </source>
</evidence>
<sequence>MERELAALSLDDEEDEIVEVQRQVELAVNENEFWLVGCFLTASVIHFPFMKTGYYEASRMFNNHLLVFHRLFLREDPLK</sequence>
<protein>
    <submittedName>
        <fullName evidence="2">Uncharacterized protein</fullName>
    </submittedName>
</protein>
<gene>
    <name evidence="2" type="ORF">Gohar_022180</name>
</gene>
<keyword evidence="1" id="KW-0175">Coiled coil</keyword>
<dbReference type="OrthoDB" id="10428727at2759"/>